<feature type="compositionally biased region" description="Basic and acidic residues" evidence="1">
    <location>
        <begin position="637"/>
        <end position="658"/>
    </location>
</feature>
<feature type="compositionally biased region" description="Pro residues" evidence="1">
    <location>
        <begin position="668"/>
        <end position="680"/>
    </location>
</feature>
<evidence type="ECO:0000313" key="3">
    <source>
        <dbReference type="EMBL" id="KJX95599.1"/>
    </source>
</evidence>
<dbReference type="AlphaFoldDB" id="A0A0F4GE47"/>
<dbReference type="EMBL" id="LAFY01004061">
    <property type="protein sequence ID" value="KJX95599.1"/>
    <property type="molecule type" value="Genomic_DNA"/>
</dbReference>
<keyword evidence="4" id="KW-1185">Reference proteome</keyword>
<evidence type="ECO:0000256" key="1">
    <source>
        <dbReference type="SAM" id="MobiDB-lite"/>
    </source>
</evidence>
<dbReference type="OrthoDB" id="5413703at2759"/>
<feature type="compositionally biased region" description="Polar residues" evidence="1">
    <location>
        <begin position="133"/>
        <end position="145"/>
    </location>
</feature>
<dbReference type="PANTHER" id="PTHR39611:SF1">
    <property type="entry name" value="HYDROXYPROLINE-RICH GLYCOPROTEIN DZ-HRGP"/>
    <property type="match status" value="1"/>
</dbReference>
<feature type="compositionally biased region" description="Low complexity" evidence="1">
    <location>
        <begin position="1"/>
        <end position="13"/>
    </location>
</feature>
<feature type="region of interest" description="Disordered" evidence="1">
    <location>
        <begin position="488"/>
        <end position="618"/>
    </location>
</feature>
<name>A0A0F4GE47_9PEZI</name>
<dbReference type="STRING" id="1047168.A0A0F4GE47"/>
<feature type="compositionally biased region" description="Polar residues" evidence="1">
    <location>
        <begin position="51"/>
        <end position="63"/>
    </location>
</feature>
<reference evidence="3 4" key="1">
    <citation type="submission" date="2015-03" db="EMBL/GenBank/DDBJ databases">
        <title>RNA-seq based gene annotation and comparative genomics of four Zymoseptoria species reveal species-specific pathogenicity related genes and transposable element activity.</title>
        <authorList>
            <person name="Grandaubert J."/>
            <person name="Bhattacharyya A."/>
            <person name="Stukenbrock E.H."/>
        </authorList>
    </citation>
    <scope>NUCLEOTIDE SEQUENCE [LARGE SCALE GENOMIC DNA]</scope>
    <source>
        <strain evidence="3 4">Zb18110</strain>
    </source>
</reference>
<accession>A0A0F4GE47</accession>
<feature type="compositionally biased region" description="Basic and acidic residues" evidence="1">
    <location>
        <begin position="507"/>
        <end position="536"/>
    </location>
</feature>
<protein>
    <recommendedName>
        <fullName evidence="2">DUF7514 domain-containing protein</fullName>
    </recommendedName>
</protein>
<feature type="compositionally biased region" description="Basic and acidic residues" evidence="1">
    <location>
        <begin position="183"/>
        <end position="194"/>
    </location>
</feature>
<dbReference type="PANTHER" id="PTHR39611">
    <property type="entry name" value="HYDROXYPROLINE-RICH GLYCOPROTEIN DZ-HRGP-RELATED"/>
    <property type="match status" value="1"/>
</dbReference>
<evidence type="ECO:0000313" key="4">
    <source>
        <dbReference type="Proteomes" id="UP000033647"/>
    </source>
</evidence>
<feature type="region of interest" description="Disordered" evidence="1">
    <location>
        <begin position="1"/>
        <end position="75"/>
    </location>
</feature>
<feature type="domain" description="DUF7514" evidence="2">
    <location>
        <begin position="284"/>
        <end position="445"/>
    </location>
</feature>
<feature type="compositionally biased region" description="Low complexity" evidence="1">
    <location>
        <begin position="547"/>
        <end position="561"/>
    </location>
</feature>
<sequence>MGDHSTSSSGTPVNSPPPPPTVQDFQEPFIAPNSRPTTSPSPSRSNDDTSAQAQPRGTRSRATSRPVVHQPQQPIKDAVNTAFDNSSTANELDPAFMKRLTEQVTEQVIKTLQSCNIAIPPSPATFPIDVSLRSPSHTSPMQHSADSFPPSFTPPSPLHDRDAGLGPSNERAPSDAGSNYSRRSWESEESRESHQSTQSSKETPHASHVGALPRRSKTFGSMSMEEPAIHTNKSQSRRRDSGADATARAREAAAYFNDASQRSQRPASVPEDEEATTLEKIWQPLFDGTGSPTIRLGQFLRGLAKHLIEDYEPKGSLVVTPSKMLQFLNETKTAKEFYPWDVIFGGKLSSASISIMYRKMLCQHHLVQQQPQEPPSTPGLTPVGFEAFMTCVIQAHPDTEFERLAKAVQNMPISNADDKSERFPKELPRRLLPRQPNVQAEQRLISSLNHEPVLVPLERGAFAMPPPPPVPPLQSLFAERERNPYSQTLQQSNACDDEDISPPAIPIERERKPYFAKEGMGKKHETGDERDSRDYNRPAPSQYRPEASGSRSSRANNSASSTLPTDYSNVPSSTRSNRISSGAHSGAGGYAKSSRRSPPRGGFARSDPIDVGAIPPSQYASNLYGTSLGARDRFTEDLDDDVARPHNVRRPADRHASATEDEYSNSRPIPPRNNPPPNPPGYDSAYASGGPPPPNGNFPHRNSVGAQEGERRRSWYQSMPSGSGSMAPGGGGSDGYGSYAGNGPMYGASGH</sequence>
<dbReference type="InterPro" id="IPR055936">
    <property type="entry name" value="DUF7514"/>
</dbReference>
<comment type="caution">
    <text evidence="3">The sequence shown here is derived from an EMBL/GenBank/DDBJ whole genome shotgun (WGS) entry which is preliminary data.</text>
</comment>
<feature type="compositionally biased region" description="Gly residues" evidence="1">
    <location>
        <begin position="727"/>
        <end position="740"/>
    </location>
</feature>
<gene>
    <name evidence="3" type="ORF">TI39_contig4101g00012</name>
</gene>
<feature type="compositionally biased region" description="Low complexity" evidence="1">
    <location>
        <begin position="32"/>
        <end position="50"/>
    </location>
</feature>
<evidence type="ECO:0000259" key="2">
    <source>
        <dbReference type="Pfam" id="PF24355"/>
    </source>
</evidence>
<dbReference type="Proteomes" id="UP000033647">
    <property type="component" value="Unassembled WGS sequence"/>
</dbReference>
<feature type="compositionally biased region" description="Polar residues" evidence="1">
    <location>
        <begin position="562"/>
        <end position="579"/>
    </location>
</feature>
<proteinExistence type="predicted"/>
<feature type="region of interest" description="Disordered" evidence="1">
    <location>
        <begin position="118"/>
        <end position="275"/>
    </location>
</feature>
<feature type="region of interest" description="Disordered" evidence="1">
    <location>
        <begin position="637"/>
        <end position="751"/>
    </location>
</feature>
<organism evidence="3 4">
    <name type="scientific">Zymoseptoria brevis</name>
    <dbReference type="NCBI Taxonomy" id="1047168"/>
    <lineage>
        <taxon>Eukaryota</taxon>
        <taxon>Fungi</taxon>
        <taxon>Dikarya</taxon>
        <taxon>Ascomycota</taxon>
        <taxon>Pezizomycotina</taxon>
        <taxon>Dothideomycetes</taxon>
        <taxon>Dothideomycetidae</taxon>
        <taxon>Mycosphaerellales</taxon>
        <taxon>Mycosphaerellaceae</taxon>
        <taxon>Zymoseptoria</taxon>
    </lineage>
</organism>
<dbReference type="Pfam" id="PF24355">
    <property type="entry name" value="DUF7514"/>
    <property type="match status" value="1"/>
</dbReference>
<feature type="compositionally biased region" description="Basic and acidic residues" evidence="1">
    <location>
        <begin position="237"/>
        <end position="251"/>
    </location>
</feature>